<sequence length="464" mass="52657">MTTDQLLQKQHDVELLDQRFATLKQQLVQPEHKQKVIESYDRLLSSLEREVDHIERHGSSLVPEIDFSVVSENGGEFPPGFVDLVHERGCVIVRNVVKEEQASAWEASLKEYVRQHPNVGGHPAKKPAAWNVFWTKAQMEMRSHPAVMECMKSVSRLWHVTDPNTPIDFDSQVVYPDRIRIRYPSTEPGMFPLPPHLDSGATERWEDPTNRKNFLKIFEGDWKDWDGWAADHRVDSISDLYQTGIGCSVWRSMQGWLSLSHTGTGEGTLRLLPSLKLSVAYIMLRPLFHTGKFDDSMPTFPGSKPGNTQFFPTIEHHPHLQINKAIIGIPPVRPGDYVFWHCDLAHGVDEMHPGKFDSSVFYNACNPLTPYNVESLLPTRAAFEAGEVPDDFIRSHGDHEKEYQHEECGARRENILSDEGRRALGLLAFDEFAEGLTPGQREVRRLANKKLGLSVHPRPNGLAG</sequence>
<dbReference type="Proteomes" id="UP000766486">
    <property type="component" value="Unassembled WGS sequence"/>
</dbReference>
<comment type="caution">
    <text evidence="1">The sequence shown here is derived from an EMBL/GenBank/DDBJ whole genome shotgun (WGS) entry which is preliminary data.</text>
</comment>
<keyword evidence="2" id="KW-1185">Reference proteome</keyword>
<evidence type="ECO:0000313" key="1">
    <source>
        <dbReference type="EMBL" id="VUC27437.1"/>
    </source>
</evidence>
<accession>A0ABY6U8J4</accession>
<gene>
    <name evidence="1" type="ORF">CLO192961_LOCUS208552</name>
</gene>
<name>A0ABY6U8J4_BIOOC</name>
<organism evidence="1 2">
    <name type="scientific">Bionectria ochroleuca</name>
    <name type="common">Gliocladium roseum</name>
    <dbReference type="NCBI Taxonomy" id="29856"/>
    <lineage>
        <taxon>Eukaryota</taxon>
        <taxon>Fungi</taxon>
        <taxon>Dikarya</taxon>
        <taxon>Ascomycota</taxon>
        <taxon>Pezizomycotina</taxon>
        <taxon>Sordariomycetes</taxon>
        <taxon>Hypocreomycetidae</taxon>
        <taxon>Hypocreales</taxon>
        <taxon>Bionectriaceae</taxon>
        <taxon>Clonostachys</taxon>
    </lineage>
</organism>
<evidence type="ECO:0000313" key="2">
    <source>
        <dbReference type="Proteomes" id="UP000766486"/>
    </source>
</evidence>
<reference evidence="1 2" key="1">
    <citation type="submission" date="2019-06" db="EMBL/GenBank/DDBJ databases">
        <authorList>
            <person name="Broberg M."/>
        </authorList>
    </citation>
    <scope>NUCLEOTIDE SEQUENCE [LARGE SCALE GENOMIC DNA]</scope>
</reference>
<dbReference type="PANTHER" id="PTHR30613:SF1">
    <property type="entry name" value="DUF1479 DOMAIN PROTEIN (AFU_ORTHOLOGUE AFUA_5G09280)"/>
    <property type="match status" value="1"/>
</dbReference>
<dbReference type="InterPro" id="IPR010856">
    <property type="entry name" value="Gig2-like"/>
</dbReference>
<dbReference type="SUPFAM" id="SSF51197">
    <property type="entry name" value="Clavaminate synthase-like"/>
    <property type="match status" value="1"/>
</dbReference>
<dbReference type="InterPro" id="IPR027443">
    <property type="entry name" value="IPNS-like_sf"/>
</dbReference>
<evidence type="ECO:0008006" key="3">
    <source>
        <dbReference type="Google" id="ProtNLM"/>
    </source>
</evidence>
<proteinExistence type="predicted"/>
<dbReference type="Pfam" id="PF07350">
    <property type="entry name" value="Gig2-like"/>
    <property type="match status" value="1"/>
</dbReference>
<dbReference type="PANTHER" id="PTHR30613">
    <property type="entry name" value="UNCHARACTERIZED PROTEIN YBIU-RELATED"/>
    <property type="match status" value="1"/>
</dbReference>
<dbReference type="EMBL" id="CABFNS010000767">
    <property type="protein sequence ID" value="VUC27437.1"/>
    <property type="molecule type" value="Genomic_DNA"/>
</dbReference>
<protein>
    <recommendedName>
        <fullName evidence="3">DUF1479 domain protein</fullName>
    </recommendedName>
</protein>
<dbReference type="Gene3D" id="2.60.120.330">
    <property type="entry name" value="B-lactam Antibiotic, Isopenicillin N Synthase, Chain"/>
    <property type="match status" value="1"/>
</dbReference>